<dbReference type="RefSeq" id="WP_134362970.1">
    <property type="nucleotide sequence ID" value="NZ_SOGJ01000015.1"/>
</dbReference>
<organism evidence="2 3">
    <name type="scientific">Cryobacterium breve</name>
    <dbReference type="NCBI Taxonomy" id="1259258"/>
    <lineage>
        <taxon>Bacteria</taxon>
        <taxon>Bacillati</taxon>
        <taxon>Actinomycetota</taxon>
        <taxon>Actinomycetes</taxon>
        <taxon>Micrococcales</taxon>
        <taxon>Microbacteriaceae</taxon>
        <taxon>Cryobacterium</taxon>
    </lineage>
</organism>
<keyword evidence="1" id="KW-0812">Transmembrane</keyword>
<feature type="transmembrane region" description="Helical" evidence="1">
    <location>
        <begin position="58"/>
        <end position="79"/>
    </location>
</feature>
<evidence type="ECO:0000256" key="1">
    <source>
        <dbReference type="SAM" id="Phobius"/>
    </source>
</evidence>
<protein>
    <recommendedName>
        <fullName evidence="4">Integral membrane protein</fullName>
    </recommendedName>
</protein>
<evidence type="ECO:0000313" key="2">
    <source>
        <dbReference type="EMBL" id="TFC99365.1"/>
    </source>
</evidence>
<gene>
    <name evidence="2" type="ORF">E3O65_06785</name>
</gene>
<evidence type="ECO:0000313" key="3">
    <source>
        <dbReference type="Proteomes" id="UP000298355"/>
    </source>
</evidence>
<reference evidence="2 3" key="1">
    <citation type="submission" date="2019-03" db="EMBL/GenBank/DDBJ databases">
        <title>Genomics of glacier-inhabiting Cryobacterium strains.</title>
        <authorList>
            <person name="Liu Q."/>
            <person name="Xin Y.-H."/>
        </authorList>
    </citation>
    <scope>NUCLEOTIDE SEQUENCE [LARGE SCALE GENOMIC DNA]</scope>
    <source>
        <strain evidence="2 3">TMT4-23</strain>
    </source>
</reference>
<name>A0ABY2J3C4_9MICO</name>
<dbReference type="Proteomes" id="UP000298355">
    <property type="component" value="Unassembled WGS sequence"/>
</dbReference>
<accession>A0ABY2J3C4</accession>
<sequence length="102" mass="10740">MELLFIALGGAVLGLAARYSLPGRQTHGAVLVPAIGTLVASVVWVALTWAGLAWNDGWIWWITLGVTALASGAADLTLGRTRAAGDERMLHALLREGHPTRA</sequence>
<feature type="transmembrane region" description="Helical" evidence="1">
    <location>
        <begin position="28"/>
        <end position="51"/>
    </location>
</feature>
<comment type="caution">
    <text evidence="2">The sequence shown here is derived from an EMBL/GenBank/DDBJ whole genome shotgun (WGS) entry which is preliminary data.</text>
</comment>
<dbReference type="EMBL" id="SOGJ01000015">
    <property type="protein sequence ID" value="TFC99365.1"/>
    <property type="molecule type" value="Genomic_DNA"/>
</dbReference>
<keyword evidence="1" id="KW-0472">Membrane</keyword>
<proteinExistence type="predicted"/>
<keyword evidence="3" id="KW-1185">Reference proteome</keyword>
<evidence type="ECO:0008006" key="4">
    <source>
        <dbReference type="Google" id="ProtNLM"/>
    </source>
</evidence>
<keyword evidence="1" id="KW-1133">Transmembrane helix</keyword>